<feature type="transmembrane region" description="Helical" evidence="4">
    <location>
        <begin position="372"/>
        <end position="392"/>
    </location>
</feature>
<dbReference type="AlphaFoldDB" id="A0A409WLP9"/>
<dbReference type="PANTHER" id="PTHR11360">
    <property type="entry name" value="MONOCARBOXYLATE TRANSPORTER"/>
    <property type="match status" value="1"/>
</dbReference>
<comment type="caution">
    <text evidence="5">The sequence shown here is derived from an EMBL/GenBank/DDBJ whole genome shotgun (WGS) entry which is preliminary data.</text>
</comment>
<dbReference type="EMBL" id="NHYE01005002">
    <property type="protein sequence ID" value="PPQ79446.1"/>
    <property type="molecule type" value="Genomic_DNA"/>
</dbReference>
<feature type="transmembrane region" description="Helical" evidence="4">
    <location>
        <begin position="167"/>
        <end position="186"/>
    </location>
</feature>
<name>A0A409WLP9_9AGAR</name>
<comment type="subcellular location">
    <subcellularLocation>
        <location evidence="1">Membrane</location>
        <topology evidence="1">Multi-pass membrane protein</topology>
    </subcellularLocation>
</comment>
<evidence type="ECO:0000313" key="6">
    <source>
        <dbReference type="Proteomes" id="UP000284706"/>
    </source>
</evidence>
<dbReference type="GO" id="GO:0016020">
    <property type="term" value="C:membrane"/>
    <property type="evidence" value="ECO:0007669"/>
    <property type="project" value="UniProtKB-SubCell"/>
</dbReference>
<keyword evidence="4" id="KW-1133">Transmembrane helix</keyword>
<feature type="transmembrane region" description="Helical" evidence="4">
    <location>
        <begin position="310"/>
        <end position="328"/>
    </location>
</feature>
<organism evidence="5 6">
    <name type="scientific">Gymnopilus dilepis</name>
    <dbReference type="NCBI Taxonomy" id="231916"/>
    <lineage>
        <taxon>Eukaryota</taxon>
        <taxon>Fungi</taxon>
        <taxon>Dikarya</taxon>
        <taxon>Basidiomycota</taxon>
        <taxon>Agaricomycotina</taxon>
        <taxon>Agaricomycetes</taxon>
        <taxon>Agaricomycetidae</taxon>
        <taxon>Agaricales</taxon>
        <taxon>Agaricineae</taxon>
        <taxon>Hymenogastraceae</taxon>
        <taxon>Gymnopilus</taxon>
    </lineage>
</organism>
<reference evidence="5 6" key="1">
    <citation type="journal article" date="2018" name="Evol. Lett.">
        <title>Horizontal gene cluster transfer increased hallucinogenic mushroom diversity.</title>
        <authorList>
            <person name="Reynolds H.T."/>
            <person name="Vijayakumar V."/>
            <person name="Gluck-Thaler E."/>
            <person name="Korotkin H.B."/>
            <person name="Matheny P.B."/>
            <person name="Slot J.C."/>
        </authorList>
    </citation>
    <scope>NUCLEOTIDE SEQUENCE [LARGE SCALE GENOMIC DNA]</scope>
    <source>
        <strain evidence="5 6">SRW20</strain>
    </source>
</reference>
<sequence length="420" mass="45310">MAEKTSSESYADVEKEVKTEVKPEAPPKPTFPEGGFHAWATVLGAFFIQMCGFGYTTSFGVYQDYYVRVHLKNESSSVISWIGSVNAFVVIAAGLIVGRIYDKGYFYALLWGGSLLVAFSLFMLSLTKPGHFYQVFLSQGLGVGIGIGMIYLPSIAVLSHYFQRRRAFVMTLVATGSAVGAVVHPIMLNNTLDKLGFATATRANAGLVSGLLLISCLLMRTRLPPPPMKASLKASLKKFSRDKAYLCCTAAFLFFIIALYFPIFYLQLDSIKHNLSSNFSFYSLVILNGTQLFGRIAAAFLSTKTTIPNLAIFASFCCSVIIFGMIGLSSVASVVVIAVLYGFSSGIYVAIMAPMVAGLADDFSEIGMRMGISFTMAGVGGLIGTPIDGALLTDNFIWWRPAVFSGVCGLVGCSLYIAMV</sequence>
<protein>
    <recommendedName>
        <fullName evidence="7">Major facilitator superfamily (MFS) profile domain-containing protein</fullName>
    </recommendedName>
</protein>
<feature type="transmembrane region" description="Helical" evidence="4">
    <location>
        <begin position="206"/>
        <end position="223"/>
    </location>
</feature>
<feature type="transmembrane region" description="Helical" evidence="4">
    <location>
        <begin position="279"/>
        <end position="298"/>
    </location>
</feature>
<keyword evidence="6" id="KW-1185">Reference proteome</keyword>
<evidence type="ECO:0000256" key="2">
    <source>
        <dbReference type="ARBA" id="ARBA00006727"/>
    </source>
</evidence>
<gene>
    <name evidence="5" type="ORF">CVT26_007719</name>
</gene>
<dbReference type="InterPro" id="IPR036259">
    <property type="entry name" value="MFS_trans_sf"/>
</dbReference>
<accession>A0A409WLP9</accession>
<dbReference type="Pfam" id="PF07690">
    <property type="entry name" value="MFS_1"/>
    <property type="match status" value="1"/>
</dbReference>
<feature type="non-terminal residue" evidence="5">
    <location>
        <position position="420"/>
    </location>
</feature>
<feature type="transmembrane region" description="Helical" evidence="4">
    <location>
        <begin position="105"/>
        <end position="126"/>
    </location>
</feature>
<evidence type="ECO:0008006" key="7">
    <source>
        <dbReference type="Google" id="ProtNLM"/>
    </source>
</evidence>
<proteinExistence type="inferred from homology"/>
<dbReference type="Proteomes" id="UP000284706">
    <property type="component" value="Unassembled WGS sequence"/>
</dbReference>
<dbReference type="InterPro" id="IPR011701">
    <property type="entry name" value="MFS"/>
</dbReference>
<feature type="transmembrane region" description="Helical" evidence="4">
    <location>
        <begin position="398"/>
        <end position="418"/>
    </location>
</feature>
<feature type="transmembrane region" description="Helical" evidence="4">
    <location>
        <begin position="244"/>
        <end position="267"/>
    </location>
</feature>
<evidence type="ECO:0000256" key="3">
    <source>
        <dbReference type="SAM" id="MobiDB-lite"/>
    </source>
</evidence>
<evidence type="ECO:0000313" key="5">
    <source>
        <dbReference type="EMBL" id="PPQ79446.1"/>
    </source>
</evidence>
<comment type="similarity">
    <text evidence="2">Belongs to the major facilitator superfamily. Monocarboxylate porter (TC 2.A.1.13) family.</text>
</comment>
<keyword evidence="4" id="KW-0472">Membrane</keyword>
<evidence type="ECO:0000256" key="4">
    <source>
        <dbReference type="SAM" id="Phobius"/>
    </source>
</evidence>
<dbReference type="GO" id="GO:0022857">
    <property type="term" value="F:transmembrane transporter activity"/>
    <property type="evidence" value="ECO:0007669"/>
    <property type="project" value="InterPro"/>
</dbReference>
<evidence type="ECO:0000256" key="1">
    <source>
        <dbReference type="ARBA" id="ARBA00004141"/>
    </source>
</evidence>
<feature type="transmembrane region" description="Helical" evidence="4">
    <location>
        <begin position="132"/>
        <end position="155"/>
    </location>
</feature>
<feature type="transmembrane region" description="Helical" evidence="4">
    <location>
        <begin position="36"/>
        <end position="58"/>
    </location>
</feature>
<feature type="compositionally biased region" description="Basic and acidic residues" evidence="3">
    <location>
        <begin position="1"/>
        <end position="25"/>
    </location>
</feature>
<dbReference type="SUPFAM" id="SSF103473">
    <property type="entry name" value="MFS general substrate transporter"/>
    <property type="match status" value="1"/>
</dbReference>
<keyword evidence="4" id="KW-0812">Transmembrane</keyword>
<feature type="transmembrane region" description="Helical" evidence="4">
    <location>
        <begin position="334"/>
        <end position="360"/>
    </location>
</feature>
<dbReference type="InterPro" id="IPR050327">
    <property type="entry name" value="Proton-linked_MCT"/>
</dbReference>
<dbReference type="Gene3D" id="1.20.1250.20">
    <property type="entry name" value="MFS general substrate transporter like domains"/>
    <property type="match status" value="2"/>
</dbReference>
<feature type="region of interest" description="Disordered" evidence="3">
    <location>
        <begin position="1"/>
        <end position="29"/>
    </location>
</feature>
<feature type="transmembrane region" description="Helical" evidence="4">
    <location>
        <begin position="78"/>
        <end position="98"/>
    </location>
</feature>
<dbReference type="InParanoid" id="A0A409WLP9"/>
<dbReference type="PANTHER" id="PTHR11360:SF234">
    <property type="entry name" value="MFS-TYPE TRANSPORTER DBAD-RELATED"/>
    <property type="match status" value="1"/>
</dbReference>
<dbReference type="OrthoDB" id="6499973at2759"/>